<organism evidence="2 3">
    <name type="scientific">Caligus rogercresseyi</name>
    <name type="common">Sea louse</name>
    <dbReference type="NCBI Taxonomy" id="217165"/>
    <lineage>
        <taxon>Eukaryota</taxon>
        <taxon>Metazoa</taxon>
        <taxon>Ecdysozoa</taxon>
        <taxon>Arthropoda</taxon>
        <taxon>Crustacea</taxon>
        <taxon>Multicrustacea</taxon>
        <taxon>Hexanauplia</taxon>
        <taxon>Copepoda</taxon>
        <taxon>Siphonostomatoida</taxon>
        <taxon>Caligidae</taxon>
        <taxon>Caligus</taxon>
    </lineage>
</organism>
<feature type="non-terminal residue" evidence="2">
    <location>
        <position position="1"/>
    </location>
</feature>
<sequence>EERGGPPHHHMRSGQRAFSESEALPSEAITMKNDFGGGSVSSVCSIGSWTTENSGYRTIRGIHSRRRPLLSESEDHPETTALSNAQVAVAPELSVSGDSYRRSSGGLIRRKDSWTHKSKSLDYRLTRLRKNNNNGGSHPPTSLSSSSALPSGNSSGQHINNTSPEPQYRGITLPSLITALFPHEVLLLSSPLEEDT</sequence>
<protein>
    <submittedName>
        <fullName evidence="2">Rapamycininsensitive companion of mTORlike</fullName>
    </submittedName>
</protein>
<dbReference type="EMBL" id="CP045903">
    <property type="protein sequence ID" value="QQP39538.1"/>
    <property type="molecule type" value="Genomic_DNA"/>
</dbReference>
<name>A0A7T8GXA9_CALRO</name>
<gene>
    <name evidence="2" type="ORF">FKW44_020456</name>
</gene>
<evidence type="ECO:0000313" key="3">
    <source>
        <dbReference type="Proteomes" id="UP000595437"/>
    </source>
</evidence>
<keyword evidence="3" id="KW-1185">Reference proteome</keyword>
<dbReference type="Proteomes" id="UP000595437">
    <property type="component" value="Chromosome 14"/>
</dbReference>
<evidence type="ECO:0000313" key="2">
    <source>
        <dbReference type="EMBL" id="QQP39538.1"/>
    </source>
</evidence>
<feature type="non-terminal residue" evidence="2">
    <location>
        <position position="196"/>
    </location>
</feature>
<feature type="region of interest" description="Disordered" evidence="1">
    <location>
        <begin position="1"/>
        <end position="23"/>
    </location>
</feature>
<feature type="compositionally biased region" description="Basic residues" evidence="1">
    <location>
        <begin position="1"/>
        <end position="13"/>
    </location>
</feature>
<accession>A0A7T8GXA9</accession>
<feature type="region of interest" description="Disordered" evidence="1">
    <location>
        <begin position="129"/>
        <end position="169"/>
    </location>
</feature>
<reference evidence="3" key="1">
    <citation type="submission" date="2021-01" db="EMBL/GenBank/DDBJ databases">
        <title>Caligus Genome Assembly.</title>
        <authorList>
            <person name="Gallardo-Escarate C."/>
        </authorList>
    </citation>
    <scope>NUCLEOTIDE SEQUENCE [LARGE SCALE GENOMIC DNA]</scope>
</reference>
<feature type="compositionally biased region" description="Low complexity" evidence="1">
    <location>
        <begin position="135"/>
        <end position="156"/>
    </location>
</feature>
<evidence type="ECO:0000256" key="1">
    <source>
        <dbReference type="SAM" id="MobiDB-lite"/>
    </source>
</evidence>
<proteinExistence type="predicted"/>
<dbReference type="AlphaFoldDB" id="A0A7T8GXA9"/>